<feature type="compositionally biased region" description="Polar residues" evidence="8">
    <location>
        <begin position="52"/>
        <end position="70"/>
    </location>
</feature>
<dbReference type="PANTHER" id="PTHR12049">
    <property type="entry name" value="PROTEIN ARGININE METHYLTRANSFERASE NDUFAF7, MITOCHONDRIAL"/>
    <property type="match status" value="1"/>
</dbReference>
<dbReference type="InterPro" id="IPR029063">
    <property type="entry name" value="SAM-dependent_MTases_sf"/>
</dbReference>
<evidence type="ECO:0000313" key="10">
    <source>
        <dbReference type="EMBL" id="KAF6161412.1"/>
    </source>
</evidence>
<feature type="region of interest" description="Disordered" evidence="8">
    <location>
        <begin position="31"/>
        <end position="81"/>
    </location>
</feature>
<dbReference type="Pfam" id="PF02636">
    <property type="entry name" value="Methyltransf_28"/>
    <property type="match status" value="1"/>
</dbReference>
<evidence type="ECO:0000256" key="2">
    <source>
        <dbReference type="ARBA" id="ARBA00005891"/>
    </source>
</evidence>
<evidence type="ECO:0000256" key="8">
    <source>
        <dbReference type="SAM" id="MobiDB-lite"/>
    </source>
</evidence>
<evidence type="ECO:0000256" key="7">
    <source>
        <dbReference type="RuleBase" id="RU364114"/>
    </source>
</evidence>
<organism evidence="10 11">
    <name type="scientific">Kingdonia uniflora</name>
    <dbReference type="NCBI Taxonomy" id="39325"/>
    <lineage>
        <taxon>Eukaryota</taxon>
        <taxon>Viridiplantae</taxon>
        <taxon>Streptophyta</taxon>
        <taxon>Embryophyta</taxon>
        <taxon>Tracheophyta</taxon>
        <taxon>Spermatophyta</taxon>
        <taxon>Magnoliopsida</taxon>
        <taxon>Ranunculales</taxon>
        <taxon>Circaeasteraceae</taxon>
        <taxon>Kingdonia</taxon>
    </lineage>
</organism>
<dbReference type="Gene3D" id="3.40.50.12710">
    <property type="match status" value="1"/>
</dbReference>
<dbReference type="InterPro" id="IPR038375">
    <property type="entry name" value="NDUFAF7_sf"/>
</dbReference>
<feature type="chain" id="PRO_5029551696" description="Protein arginine methyltransferase NDUFAF7" evidence="9">
    <location>
        <begin position="18"/>
        <end position="530"/>
    </location>
</feature>
<dbReference type="OrthoDB" id="438553at2759"/>
<dbReference type="Proteomes" id="UP000541444">
    <property type="component" value="Unassembled WGS sequence"/>
</dbReference>
<feature type="signal peptide" evidence="9">
    <location>
        <begin position="1"/>
        <end position="17"/>
    </location>
</feature>
<evidence type="ECO:0000256" key="5">
    <source>
        <dbReference type="ARBA" id="ARBA00023128"/>
    </source>
</evidence>
<evidence type="ECO:0000313" key="11">
    <source>
        <dbReference type="Proteomes" id="UP000541444"/>
    </source>
</evidence>
<dbReference type="GO" id="GO:0035243">
    <property type="term" value="F:protein-arginine omega-N symmetric methyltransferase activity"/>
    <property type="evidence" value="ECO:0007669"/>
    <property type="project" value="UniProtKB-EC"/>
</dbReference>
<keyword evidence="5 7" id="KW-0496">Mitochondrion</keyword>
<dbReference type="SUPFAM" id="SSF53335">
    <property type="entry name" value="S-adenosyl-L-methionine-dependent methyltransferases"/>
    <property type="match status" value="1"/>
</dbReference>
<evidence type="ECO:0000256" key="6">
    <source>
        <dbReference type="ARBA" id="ARBA00048612"/>
    </source>
</evidence>
<dbReference type="PANTHER" id="PTHR12049:SF7">
    <property type="entry name" value="PROTEIN ARGININE METHYLTRANSFERASE NDUFAF7, MITOCHONDRIAL"/>
    <property type="match status" value="1"/>
</dbReference>
<dbReference type="GO" id="GO:0005739">
    <property type="term" value="C:mitochondrion"/>
    <property type="evidence" value="ECO:0007669"/>
    <property type="project" value="UniProtKB-SubCell"/>
</dbReference>
<evidence type="ECO:0000256" key="1">
    <source>
        <dbReference type="ARBA" id="ARBA00004173"/>
    </source>
</evidence>
<dbReference type="EC" id="2.1.1.320" evidence="7"/>
<dbReference type="GO" id="GO:0032259">
    <property type="term" value="P:methylation"/>
    <property type="evidence" value="ECO:0007669"/>
    <property type="project" value="UniProtKB-KW"/>
</dbReference>
<proteinExistence type="inferred from homology"/>
<feature type="compositionally biased region" description="Low complexity" evidence="8">
    <location>
        <begin position="32"/>
        <end position="42"/>
    </location>
</feature>
<comment type="function">
    <text evidence="7">Arginine methyltransferase involved in the assembly or stability of mitochondrial NADH:ubiquinone oxidoreductase complex (complex I).</text>
</comment>
<comment type="caution">
    <text evidence="10">The sequence shown here is derived from an EMBL/GenBank/DDBJ whole genome shotgun (WGS) entry which is preliminary data.</text>
</comment>
<feature type="compositionally biased region" description="Basic and acidic residues" evidence="8">
    <location>
        <begin position="71"/>
        <end position="81"/>
    </location>
</feature>
<gene>
    <name evidence="10" type="ORF">GIB67_009291</name>
</gene>
<dbReference type="GO" id="GO:0032981">
    <property type="term" value="P:mitochondrial respiratory chain complex I assembly"/>
    <property type="evidence" value="ECO:0007669"/>
    <property type="project" value="TreeGrafter"/>
</dbReference>
<keyword evidence="9" id="KW-0732">Signal</keyword>
<protein>
    <recommendedName>
        <fullName evidence="7">Protein arginine methyltransferase NDUFAF7</fullName>
        <ecNumber evidence="7">2.1.1.320</ecNumber>
    </recommendedName>
</protein>
<sequence>MLRKLLLSPSLSNGVLCQSLLTTTTITKHFFSSSSSSSSSSSTPPIEEEEQTIPNNSKISIDRSNLCNPTEHTHEPSNTDSDLVKHLKGVIKFRGGPISVAEYMKEVLTNPKDGFYINRDVFGSEGDFITSPEVSQMFGEMVGIWTMCLWEQMGQPEKVNLIELGPGRGTLMADLLRGASKFEKFAKSLDIHMVECSPTLKKLQYSALKCTHGDVTGSNGYEKTVTTFSGTPVSWHATLEQVPLGCGSRVYTPCSPVMSVDTAHLGDELASPRDNLADLDFTAPCSMDVIALRSEIGVQPPTRDRRNRTSAFSTIALAEITSCPCSAQDIKLWARWSHLLCNAEEMRLEIPWFRLAFDEAYRLFVCGPLLCVASFRPGAGVDSPGAGGPVDGGTESCKVHSCGVIPCGDEESCWRIRAGQGVSTISSVASSFTVSAVLSAVLAVVPSVSLVDGIMEVKSSRRGAKPRENLGRTMDCMDCLPCLPFAMLMMTTMISILCGDEAFGYLVLKELNAGKGWPKLPFSVFTICIS</sequence>
<keyword evidence="4 7" id="KW-0808">Transferase</keyword>
<name>A0A7J7N301_9MAGN</name>
<evidence type="ECO:0000256" key="4">
    <source>
        <dbReference type="ARBA" id="ARBA00022679"/>
    </source>
</evidence>
<evidence type="ECO:0000256" key="9">
    <source>
        <dbReference type="SAM" id="SignalP"/>
    </source>
</evidence>
<dbReference type="EMBL" id="JACGCM010001129">
    <property type="protein sequence ID" value="KAF6161412.1"/>
    <property type="molecule type" value="Genomic_DNA"/>
</dbReference>
<comment type="subcellular location">
    <subcellularLocation>
        <location evidence="1 7">Mitochondrion</location>
    </subcellularLocation>
</comment>
<dbReference type="AlphaFoldDB" id="A0A7J7N301"/>
<keyword evidence="11" id="KW-1185">Reference proteome</keyword>
<evidence type="ECO:0000256" key="3">
    <source>
        <dbReference type="ARBA" id="ARBA00022603"/>
    </source>
</evidence>
<keyword evidence="3 7" id="KW-0489">Methyltransferase</keyword>
<dbReference type="InterPro" id="IPR003788">
    <property type="entry name" value="NDUFAF7"/>
</dbReference>
<accession>A0A7J7N301</accession>
<comment type="catalytic activity">
    <reaction evidence="6 7">
        <text>L-arginyl-[protein] + 2 S-adenosyl-L-methionine = N(omega),N(omega)'-dimethyl-L-arginyl-[protein] + 2 S-adenosyl-L-homocysteine + 2 H(+)</text>
        <dbReference type="Rhea" id="RHEA:48108"/>
        <dbReference type="Rhea" id="RHEA-COMP:10532"/>
        <dbReference type="Rhea" id="RHEA-COMP:11992"/>
        <dbReference type="ChEBI" id="CHEBI:15378"/>
        <dbReference type="ChEBI" id="CHEBI:29965"/>
        <dbReference type="ChEBI" id="CHEBI:57856"/>
        <dbReference type="ChEBI" id="CHEBI:59789"/>
        <dbReference type="ChEBI" id="CHEBI:88221"/>
        <dbReference type="EC" id="2.1.1.320"/>
    </reaction>
</comment>
<comment type="similarity">
    <text evidence="2 7">Belongs to the NDUFAF7 family.</text>
</comment>
<reference evidence="10 11" key="1">
    <citation type="journal article" date="2020" name="IScience">
        <title>Genome Sequencing of the Endangered Kingdonia uniflora (Circaeasteraceae, Ranunculales) Reveals Potential Mechanisms of Evolutionary Specialization.</title>
        <authorList>
            <person name="Sun Y."/>
            <person name="Deng T."/>
            <person name="Zhang A."/>
            <person name="Moore M.J."/>
            <person name="Landis J.B."/>
            <person name="Lin N."/>
            <person name="Zhang H."/>
            <person name="Zhang X."/>
            <person name="Huang J."/>
            <person name="Zhang X."/>
            <person name="Sun H."/>
            <person name="Wang H."/>
        </authorList>
    </citation>
    <scope>NUCLEOTIDE SEQUENCE [LARGE SCALE GENOMIC DNA]</scope>
    <source>
        <strain evidence="10">TB1705</strain>
        <tissue evidence="10">Leaf</tissue>
    </source>
</reference>